<protein>
    <submittedName>
        <fullName evidence="2">PepSY domain-containing protein</fullName>
    </submittedName>
</protein>
<keyword evidence="3" id="KW-1185">Reference proteome</keyword>
<feature type="chain" id="PRO_5031374974" evidence="1">
    <location>
        <begin position="24"/>
        <end position="92"/>
    </location>
</feature>
<organism evidence="2 3">
    <name type="scientific">Thalassotalea algicola</name>
    <dbReference type="NCBI Taxonomy" id="2716224"/>
    <lineage>
        <taxon>Bacteria</taxon>
        <taxon>Pseudomonadati</taxon>
        <taxon>Pseudomonadota</taxon>
        <taxon>Gammaproteobacteria</taxon>
        <taxon>Alteromonadales</taxon>
        <taxon>Colwelliaceae</taxon>
        <taxon>Thalassotalea</taxon>
    </lineage>
</organism>
<dbReference type="AlphaFoldDB" id="A0A7Y0LCN2"/>
<evidence type="ECO:0000313" key="2">
    <source>
        <dbReference type="EMBL" id="NMP31216.1"/>
    </source>
</evidence>
<feature type="signal peptide" evidence="1">
    <location>
        <begin position="1"/>
        <end position="23"/>
    </location>
</feature>
<gene>
    <name evidence="2" type="ORF">HII17_06555</name>
</gene>
<dbReference type="Proteomes" id="UP000568664">
    <property type="component" value="Unassembled WGS sequence"/>
</dbReference>
<accession>A0A7Y0LCN2</accession>
<proteinExistence type="predicted"/>
<reference evidence="2 3" key="1">
    <citation type="submission" date="2020-04" db="EMBL/GenBank/DDBJ databases">
        <title>Thalassotalea sp. M1531, isolated from the surface of marine red alga.</title>
        <authorList>
            <person name="Pang L."/>
            <person name="Lu D.-C."/>
        </authorList>
    </citation>
    <scope>NUCLEOTIDE SEQUENCE [LARGE SCALE GENOMIC DNA]</scope>
    <source>
        <strain evidence="2 3">M1531</strain>
    </source>
</reference>
<name>A0A7Y0LCN2_9GAMM</name>
<dbReference type="RefSeq" id="WP_169074546.1">
    <property type="nucleotide sequence ID" value="NZ_JABBXH010000002.1"/>
</dbReference>
<evidence type="ECO:0000313" key="3">
    <source>
        <dbReference type="Proteomes" id="UP000568664"/>
    </source>
</evidence>
<dbReference type="EMBL" id="JABBXH010000002">
    <property type="protein sequence ID" value="NMP31216.1"/>
    <property type="molecule type" value="Genomic_DNA"/>
</dbReference>
<sequence>MKNLALVCVVISLLSVASYSANTAPYADKKQNSQKHKKSISAGQAASMVKAKFGGKVLKVQSSGNGYRVKILKPDGRIISVFVDGVSGRIRG</sequence>
<keyword evidence="1" id="KW-0732">Signal</keyword>
<comment type="caution">
    <text evidence="2">The sequence shown here is derived from an EMBL/GenBank/DDBJ whole genome shotgun (WGS) entry which is preliminary data.</text>
</comment>
<evidence type="ECO:0000256" key="1">
    <source>
        <dbReference type="SAM" id="SignalP"/>
    </source>
</evidence>